<keyword evidence="6" id="KW-1185">Reference proteome</keyword>
<dbReference type="PANTHER" id="PTHR43877:SF2">
    <property type="entry name" value="AMINOALKYLPHOSPHONATE N-ACETYLTRANSFERASE-RELATED"/>
    <property type="match status" value="1"/>
</dbReference>
<dbReference type="Gene3D" id="3.40.630.30">
    <property type="match status" value="1"/>
</dbReference>
<feature type="region of interest" description="Disordered" evidence="3">
    <location>
        <begin position="1"/>
        <end position="22"/>
    </location>
</feature>
<evidence type="ECO:0000313" key="6">
    <source>
        <dbReference type="Proteomes" id="UP000321379"/>
    </source>
</evidence>
<reference evidence="5 6" key="1">
    <citation type="submission" date="2019-08" db="EMBL/GenBank/DDBJ databases">
        <title>Bacterial whole genome sequence for Glaciihabitans sp. CHu50b-6-2.</title>
        <authorList>
            <person name="Jin L."/>
        </authorList>
    </citation>
    <scope>NUCLEOTIDE SEQUENCE [LARGE SCALE GENOMIC DNA]</scope>
    <source>
        <strain evidence="5 6">CHu50b-6-2</strain>
    </source>
</reference>
<dbReference type="PROSITE" id="PS51186">
    <property type="entry name" value="GNAT"/>
    <property type="match status" value="1"/>
</dbReference>
<protein>
    <submittedName>
        <fullName evidence="5">GNAT family N-acetyltransferase</fullName>
    </submittedName>
</protein>
<dbReference type="InterPro" id="IPR050832">
    <property type="entry name" value="Bact_Acetyltransf"/>
</dbReference>
<dbReference type="AlphaFoldDB" id="A0A5C8URX4"/>
<dbReference type="EMBL" id="VRMG01000005">
    <property type="protein sequence ID" value="TXN30987.1"/>
    <property type="molecule type" value="Genomic_DNA"/>
</dbReference>
<evidence type="ECO:0000256" key="3">
    <source>
        <dbReference type="SAM" id="MobiDB-lite"/>
    </source>
</evidence>
<evidence type="ECO:0000259" key="4">
    <source>
        <dbReference type="PROSITE" id="PS51186"/>
    </source>
</evidence>
<comment type="caution">
    <text evidence="5">The sequence shown here is derived from an EMBL/GenBank/DDBJ whole genome shotgun (WGS) entry which is preliminary data.</text>
</comment>
<gene>
    <name evidence="5" type="ORF">FVP33_05150</name>
</gene>
<keyword evidence="2" id="KW-0012">Acyltransferase</keyword>
<dbReference type="Proteomes" id="UP000321379">
    <property type="component" value="Unassembled WGS sequence"/>
</dbReference>
<sequence length="205" mass="22138">MPRTITARGKQRGSPGGGTINIRPQERSIIVTQPGNRSAPTLQPGDRFVHTDPLDPLVAPLLEDLEREYDGRYGTMFGEPAAAEISRYPAEAFTAPGGTFALLLRGGAAISGGAFMTIDESTVEVKRMWTHVDHRGQGLARLVLAELEAEARRRGFRTVVLSTGPRQPEAVRLYLATGYTPLFDPALSAEAIVIHSFTKDLEGAA</sequence>
<dbReference type="InterPro" id="IPR000182">
    <property type="entry name" value="GNAT_dom"/>
</dbReference>
<feature type="domain" description="N-acetyltransferase" evidence="4">
    <location>
        <begin position="49"/>
        <end position="199"/>
    </location>
</feature>
<evidence type="ECO:0000313" key="5">
    <source>
        <dbReference type="EMBL" id="TXN30987.1"/>
    </source>
</evidence>
<name>A0A5C8URX4_9MICO</name>
<dbReference type="PANTHER" id="PTHR43877">
    <property type="entry name" value="AMINOALKYLPHOSPHONATE N-ACETYLTRANSFERASE-RELATED-RELATED"/>
    <property type="match status" value="1"/>
</dbReference>
<dbReference type="Pfam" id="PF00583">
    <property type="entry name" value="Acetyltransf_1"/>
    <property type="match status" value="1"/>
</dbReference>
<organism evidence="5 6">
    <name type="scientific">Lacisediminihabitans profunda</name>
    <dbReference type="NCBI Taxonomy" id="2594790"/>
    <lineage>
        <taxon>Bacteria</taxon>
        <taxon>Bacillati</taxon>
        <taxon>Actinomycetota</taxon>
        <taxon>Actinomycetes</taxon>
        <taxon>Micrococcales</taxon>
        <taxon>Microbacteriaceae</taxon>
        <taxon>Lacisediminihabitans</taxon>
    </lineage>
</organism>
<accession>A0A5C8URX4</accession>
<dbReference type="CDD" id="cd04301">
    <property type="entry name" value="NAT_SF"/>
    <property type="match status" value="1"/>
</dbReference>
<dbReference type="InterPro" id="IPR016181">
    <property type="entry name" value="Acyl_CoA_acyltransferase"/>
</dbReference>
<proteinExistence type="predicted"/>
<dbReference type="GO" id="GO:0016747">
    <property type="term" value="F:acyltransferase activity, transferring groups other than amino-acyl groups"/>
    <property type="evidence" value="ECO:0007669"/>
    <property type="project" value="InterPro"/>
</dbReference>
<keyword evidence="1 5" id="KW-0808">Transferase</keyword>
<evidence type="ECO:0000256" key="2">
    <source>
        <dbReference type="ARBA" id="ARBA00023315"/>
    </source>
</evidence>
<dbReference type="SUPFAM" id="SSF55729">
    <property type="entry name" value="Acyl-CoA N-acyltransferases (Nat)"/>
    <property type="match status" value="1"/>
</dbReference>
<evidence type="ECO:0000256" key="1">
    <source>
        <dbReference type="ARBA" id="ARBA00022679"/>
    </source>
</evidence>